<dbReference type="EMBL" id="CAJVPZ010000001">
    <property type="protein sequence ID" value="CAG8447281.1"/>
    <property type="molecule type" value="Genomic_DNA"/>
</dbReference>
<keyword evidence="6" id="KW-0067">ATP-binding</keyword>
<evidence type="ECO:0000256" key="1">
    <source>
        <dbReference type="ARBA" id="ARBA00004496"/>
    </source>
</evidence>
<feature type="domain" description="Methionyl/Valyl/Leucyl/Isoleucyl-tRNA synthetase anticodon-binding" evidence="11">
    <location>
        <begin position="52"/>
        <end position="159"/>
    </location>
</feature>
<dbReference type="GO" id="GO:0005524">
    <property type="term" value="F:ATP binding"/>
    <property type="evidence" value="ECO:0007669"/>
    <property type="project" value="UniProtKB-KW"/>
</dbReference>
<gene>
    <name evidence="12" type="ORF">RFULGI_LOCUS9</name>
</gene>
<evidence type="ECO:0000256" key="6">
    <source>
        <dbReference type="ARBA" id="ARBA00022840"/>
    </source>
</evidence>
<comment type="subcellular location">
    <subcellularLocation>
        <location evidence="1">Cytoplasm</location>
    </subcellularLocation>
</comment>
<comment type="caution">
    <text evidence="12">The sequence shown here is derived from an EMBL/GenBank/DDBJ whole genome shotgun (WGS) entry which is preliminary data.</text>
</comment>
<keyword evidence="7" id="KW-0648">Protein biosynthesis</keyword>
<keyword evidence="5" id="KW-0547">Nucleotide-binding</keyword>
<dbReference type="Gene3D" id="3.40.50.620">
    <property type="entry name" value="HUPs"/>
    <property type="match status" value="1"/>
</dbReference>
<sequence length="196" mass="22187">MILGADGEKMSKSRGNVINPNELVEKYGADALLHNFFVDYREAVLTGIRNQEIEAAHYEMVVKVNICYENIKLNLVVSSLMEFINKCYQAETKFMPTECFLDFLKLLNPLAPHIAEEIKSPWPHPEKLPVTAPQKAKIVIQINGQKKVIISAPKDLNQKEVEELAKNDPQLSKLLVGQTINKVIFISNKLINFVIN</sequence>
<dbReference type="GO" id="GO:0005829">
    <property type="term" value="C:cytosol"/>
    <property type="evidence" value="ECO:0007669"/>
    <property type="project" value="TreeGrafter"/>
</dbReference>
<evidence type="ECO:0000256" key="2">
    <source>
        <dbReference type="ARBA" id="ARBA00005594"/>
    </source>
</evidence>
<accession>A0A9N8VDR5</accession>
<dbReference type="InterPro" id="IPR002302">
    <property type="entry name" value="Leu-tRNA-ligase"/>
</dbReference>
<dbReference type="GO" id="GO:0006429">
    <property type="term" value="P:leucyl-tRNA aminoacylation"/>
    <property type="evidence" value="ECO:0007669"/>
    <property type="project" value="InterPro"/>
</dbReference>
<evidence type="ECO:0000259" key="11">
    <source>
        <dbReference type="Pfam" id="PF08264"/>
    </source>
</evidence>
<dbReference type="Gene3D" id="1.10.730.10">
    <property type="entry name" value="Isoleucyl-tRNA Synthetase, Domain 1"/>
    <property type="match status" value="1"/>
</dbReference>
<dbReference type="SUPFAM" id="SSF52374">
    <property type="entry name" value="Nucleotidylyl transferase"/>
    <property type="match status" value="1"/>
</dbReference>
<dbReference type="InterPro" id="IPR013155">
    <property type="entry name" value="M/V/L/I-tRNA-synth_anticd-bd"/>
</dbReference>
<dbReference type="PANTHER" id="PTHR43740">
    <property type="entry name" value="LEUCYL-TRNA SYNTHETASE"/>
    <property type="match status" value="1"/>
</dbReference>
<evidence type="ECO:0000256" key="4">
    <source>
        <dbReference type="ARBA" id="ARBA00022598"/>
    </source>
</evidence>
<name>A0A9N8VDR5_9GLOM</name>
<dbReference type="Proteomes" id="UP000789396">
    <property type="component" value="Unassembled WGS sequence"/>
</dbReference>
<proteinExistence type="inferred from homology"/>
<evidence type="ECO:0000256" key="7">
    <source>
        <dbReference type="ARBA" id="ARBA00022917"/>
    </source>
</evidence>
<comment type="catalytic activity">
    <reaction evidence="9">
        <text>tRNA(Leu) + L-leucine + ATP = L-leucyl-tRNA(Leu) + AMP + diphosphate</text>
        <dbReference type="Rhea" id="RHEA:11688"/>
        <dbReference type="Rhea" id="RHEA-COMP:9613"/>
        <dbReference type="Rhea" id="RHEA-COMP:9622"/>
        <dbReference type="ChEBI" id="CHEBI:30616"/>
        <dbReference type="ChEBI" id="CHEBI:33019"/>
        <dbReference type="ChEBI" id="CHEBI:57427"/>
        <dbReference type="ChEBI" id="CHEBI:78442"/>
        <dbReference type="ChEBI" id="CHEBI:78494"/>
        <dbReference type="ChEBI" id="CHEBI:456215"/>
        <dbReference type="EC" id="6.1.1.4"/>
    </reaction>
</comment>
<dbReference type="Pfam" id="PF08264">
    <property type="entry name" value="Anticodon_1"/>
    <property type="match status" value="1"/>
</dbReference>
<dbReference type="InterPro" id="IPR009080">
    <property type="entry name" value="tRNAsynth_Ia_anticodon-bd"/>
</dbReference>
<dbReference type="AlphaFoldDB" id="A0A9N8VDR5"/>
<dbReference type="InterPro" id="IPR002300">
    <property type="entry name" value="aa-tRNA-synth_Ia"/>
</dbReference>
<evidence type="ECO:0000313" key="12">
    <source>
        <dbReference type="EMBL" id="CAG8447281.1"/>
    </source>
</evidence>
<dbReference type="PANTHER" id="PTHR43740:SF2">
    <property type="entry name" value="LEUCINE--TRNA LIGASE, MITOCHONDRIAL"/>
    <property type="match status" value="1"/>
</dbReference>
<evidence type="ECO:0000256" key="9">
    <source>
        <dbReference type="ARBA" id="ARBA00047469"/>
    </source>
</evidence>
<evidence type="ECO:0000259" key="10">
    <source>
        <dbReference type="Pfam" id="PF00133"/>
    </source>
</evidence>
<evidence type="ECO:0000313" key="13">
    <source>
        <dbReference type="Proteomes" id="UP000789396"/>
    </source>
</evidence>
<dbReference type="GO" id="GO:0004823">
    <property type="term" value="F:leucine-tRNA ligase activity"/>
    <property type="evidence" value="ECO:0007669"/>
    <property type="project" value="UniProtKB-EC"/>
</dbReference>
<keyword evidence="13" id="KW-1185">Reference proteome</keyword>
<keyword evidence="4" id="KW-0436">Ligase</keyword>
<keyword evidence="8" id="KW-0030">Aminoacyl-tRNA synthetase</keyword>
<organism evidence="12 13">
    <name type="scientific">Racocetra fulgida</name>
    <dbReference type="NCBI Taxonomy" id="60492"/>
    <lineage>
        <taxon>Eukaryota</taxon>
        <taxon>Fungi</taxon>
        <taxon>Fungi incertae sedis</taxon>
        <taxon>Mucoromycota</taxon>
        <taxon>Glomeromycotina</taxon>
        <taxon>Glomeromycetes</taxon>
        <taxon>Diversisporales</taxon>
        <taxon>Gigasporaceae</taxon>
        <taxon>Racocetra</taxon>
    </lineage>
</organism>
<reference evidence="12" key="1">
    <citation type="submission" date="2021-06" db="EMBL/GenBank/DDBJ databases">
        <authorList>
            <person name="Kallberg Y."/>
            <person name="Tangrot J."/>
            <person name="Rosling A."/>
        </authorList>
    </citation>
    <scope>NUCLEOTIDE SEQUENCE</scope>
    <source>
        <strain evidence="12">IN212</strain>
    </source>
</reference>
<comment type="similarity">
    <text evidence="2">Belongs to the class-I aminoacyl-tRNA synthetase family.</text>
</comment>
<dbReference type="Pfam" id="PF00133">
    <property type="entry name" value="tRNA-synt_1"/>
    <property type="match status" value="1"/>
</dbReference>
<protein>
    <recommendedName>
        <fullName evidence="3">leucine--tRNA ligase</fullName>
        <ecNumber evidence="3">6.1.1.4</ecNumber>
    </recommendedName>
</protein>
<dbReference type="InterPro" id="IPR014729">
    <property type="entry name" value="Rossmann-like_a/b/a_fold"/>
</dbReference>
<feature type="domain" description="Aminoacyl-tRNA synthetase class Ia" evidence="10">
    <location>
        <begin position="2"/>
        <end position="32"/>
    </location>
</feature>
<evidence type="ECO:0000256" key="3">
    <source>
        <dbReference type="ARBA" id="ARBA00013164"/>
    </source>
</evidence>
<dbReference type="Gene3D" id="3.10.20.590">
    <property type="match status" value="1"/>
</dbReference>
<dbReference type="OrthoDB" id="24670at2759"/>
<dbReference type="EC" id="6.1.1.4" evidence="3"/>
<evidence type="ECO:0000256" key="8">
    <source>
        <dbReference type="ARBA" id="ARBA00023146"/>
    </source>
</evidence>
<dbReference type="SUPFAM" id="SSF47323">
    <property type="entry name" value="Anticodon-binding domain of a subclass of class I aminoacyl-tRNA synthetases"/>
    <property type="match status" value="1"/>
</dbReference>
<evidence type="ECO:0000256" key="5">
    <source>
        <dbReference type="ARBA" id="ARBA00022741"/>
    </source>
</evidence>